<evidence type="ECO:0000313" key="2">
    <source>
        <dbReference type="Proteomes" id="UP000501253"/>
    </source>
</evidence>
<dbReference type="AlphaFoldDB" id="A0A6H1WU91"/>
<keyword evidence="2" id="KW-1185">Reference proteome</keyword>
<name>A0A6H1WU91_9BACT</name>
<dbReference type="EMBL" id="CP042909">
    <property type="protein sequence ID" value="QJA06767.1"/>
    <property type="molecule type" value="Genomic_DNA"/>
</dbReference>
<sequence length="164" mass="18961">MPVFLHHFLVRAPSLEKAQEKVRLFLERYELLSYENLRFPEGGALRGDAPDFWPRLRALEAENRKAVREILSEISREGYRELLELADLPQGYLSKLLHTAVHILDGFLGIDSRFYNLEEDSHGVSPALRGRILAEPASWWLVAAEGYTPSPEPMFEFLRPPFKR</sequence>
<dbReference type="RefSeq" id="WP_168720118.1">
    <property type="nucleotide sequence ID" value="NZ_CP042909.1"/>
</dbReference>
<gene>
    <name evidence="1" type="ORF">FVE67_08175</name>
</gene>
<dbReference type="Proteomes" id="UP000501253">
    <property type="component" value="Chromosome"/>
</dbReference>
<reference evidence="1 2" key="1">
    <citation type="submission" date="2019-08" db="EMBL/GenBank/DDBJ databases">
        <title>Complete genome sequence of Thermosulfurimonas marina SU872T, an anaerobic thermophilic chemolithoautotrophic bacterium isolated from a shallow marine hydrothermal vent.</title>
        <authorList>
            <person name="Allioux M."/>
            <person name="Jebbar M."/>
            <person name="Slobodkina G."/>
            <person name="Slobodkin A."/>
            <person name="Moalic Y."/>
            <person name="Frolova A."/>
            <person name="Shao Z."/>
            <person name="Alain K."/>
        </authorList>
    </citation>
    <scope>NUCLEOTIDE SEQUENCE [LARGE SCALE GENOMIC DNA]</scope>
    <source>
        <strain evidence="1 2">SU872</strain>
    </source>
</reference>
<proteinExistence type="predicted"/>
<evidence type="ECO:0000313" key="1">
    <source>
        <dbReference type="EMBL" id="QJA06767.1"/>
    </source>
</evidence>
<accession>A0A6H1WU91</accession>
<organism evidence="1 2">
    <name type="scientific">Thermosulfurimonas marina</name>
    <dbReference type="NCBI Taxonomy" id="2047767"/>
    <lineage>
        <taxon>Bacteria</taxon>
        <taxon>Pseudomonadati</taxon>
        <taxon>Thermodesulfobacteriota</taxon>
        <taxon>Thermodesulfobacteria</taxon>
        <taxon>Thermodesulfobacteriales</taxon>
        <taxon>Thermodesulfobacteriaceae</taxon>
        <taxon>Thermosulfurimonas</taxon>
    </lineage>
</organism>
<dbReference type="KEGG" id="tmai:FVE67_08175"/>
<protein>
    <submittedName>
        <fullName evidence="1">Uncharacterized protein</fullName>
    </submittedName>
</protein>